<dbReference type="PROSITE" id="PS50935">
    <property type="entry name" value="SSB"/>
    <property type="match status" value="1"/>
</dbReference>
<evidence type="ECO:0000313" key="8">
    <source>
        <dbReference type="Proteomes" id="UP000431304"/>
    </source>
</evidence>
<protein>
    <recommendedName>
        <fullName evidence="2 3">Single-stranded DNA-binding protein</fullName>
        <shortName evidence="2">SSB</shortName>
    </recommendedName>
</protein>
<evidence type="ECO:0000313" key="6">
    <source>
        <dbReference type="EMBL" id="MSD15392.1"/>
    </source>
</evidence>
<dbReference type="OrthoDB" id="9809878at2"/>
<gene>
    <name evidence="5" type="primary">ssb_1</name>
    <name evidence="6" type="synonym">ssb</name>
    <name evidence="5" type="ORF">ERS852448_00634</name>
    <name evidence="6" type="ORF">GKE72_04765</name>
</gene>
<reference evidence="6 8" key="2">
    <citation type="journal article" date="2019" name="Nat. Med.">
        <title>A library of human gut bacterial isolates paired with longitudinal multiomics data enables mechanistic microbiome research.</title>
        <authorList>
            <person name="Poyet M."/>
            <person name="Groussin M."/>
            <person name="Gibbons S.M."/>
            <person name="Avila-Pacheco J."/>
            <person name="Jiang X."/>
            <person name="Kearney S.M."/>
            <person name="Perrotta A.R."/>
            <person name="Berdy B."/>
            <person name="Zhao S."/>
            <person name="Lieberman T.D."/>
            <person name="Swanson P.K."/>
            <person name="Smith M."/>
            <person name="Roesemann S."/>
            <person name="Alexander J.E."/>
            <person name="Rich S.A."/>
            <person name="Livny J."/>
            <person name="Vlamakis H."/>
            <person name="Clish C."/>
            <person name="Bullock K."/>
            <person name="Deik A."/>
            <person name="Scott J."/>
            <person name="Pierce K.A."/>
            <person name="Xavier R.J."/>
            <person name="Alm E.J."/>
        </authorList>
    </citation>
    <scope>NUCLEOTIDE SEQUENCE [LARGE SCALE GENOMIC DNA]</scope>
    <source>
        <strain evidence="6 8">BIOML-A3</strain>
    </source>
</reference>
<dbReference type="GO" id="GO:0009295">
    <property type="term" value="C:nucleoid"/>
    <property type="evidence" value="ECO:0007669"/>
    <property type="project" value="TreeGrafter"/>
</dbReference>
<feature type="region of interest" description="Disordered" evidence="4">
    <location>
        <begin position="109"/>
        <end position="147"/>
    </location>
</feature>
<dbReference type="CDD" id="cd04496">
    <property type="entry name" value="SSB_OBF"/>
    <property type="match status" value="1"/>
</dbReference>
<evidence type="ECO:0000256" key="1">
    <source>
        <dbReference type="ARBA" id="ARBA00023125"/>
    </source>
</evidence>
<dbReference type="PIRSF" id="PIRSF002070">
    <property type="entry name" value="SSB"/>
    <property type="match status" value="1"/>
</dbReference>
<dbReference type="Gene3D" id="2.40.50.140">
    <property type="entry name" value="Nucleic acid-binding proteins"/>
    <property type="match status" value="1"/>
</dbReference>
<name>A0A173RWH3_EUBRA</name>
<dbReference type="Pfam" id="PF00436">
    <property type="entry name" value="SSB"/>
    <property type="match status" value="1"/>
</dbReference>
<evidence type="ECO:0000313" key="5">
    <source>
        <dbReference type="EMBL" id="CUM81995.1"/>
    </source>
</evidence>
<reference evidence="5 7" key="1">
    <citation type="submission" date="2015-09" db="EMBL/GenBank/DDBJ databases">
        <authorList>
            <consortium name="Pathogen Informatics"/>
        </authorList>
    </citation>
    <scope>NUCLEOTIDE SEQUENCE [LARGE SCALE GENOMIC DNA]</scope>
    <source>
        <strain evidence="5 7">2789STDY5608891</strain>
    </source>
</reference>
<dbReference type="HAMAP" id="MF_00984">
    <property type="entry name" value="SSB"/>
    <property type="match status" value="1"/>
</dbReference>
<dbReference type="PANTHER" id="PTHR10302:SF27">
    <property type="entry name" value="SINGLE-STRANDED DNA-BINDING PROTEIN"/>
    <property type="match status" value="1"/>
</dbReference>
<dbReference type="EMBL" id="CYYA01000003">
    <property type="protein sequence ID" value="CUM81995.1"/>
    <property type="molecule type" value="Genomic_DNA"/>
</dbReference>
<comment type="caution">
    <text evidence="2">Lacks conserved residue(s) required for the propagation of feature annotation.</text>
</comment>
<dbReference type="SUPFAM" id="SSF50249">
    <property type="entry name" value="Nucleic acid-binding proteins"/>
    <property type="match status" value="1"/>
</dbReference>
<feature type="compositionally biased region" description="Low complexity" evidence="4">
    <location>
        <begin position="109"/>
        <end position="120"/>
    </location>
</feature>
<dbReference type="InterPro" id="IPR012340">
    <property type="entry name" value="NA-bd_OB-fold"/>
</dbReference>
<accession>A0A173RWH3</accession>
<dbReference type="STRING" id="39490.ERS852448_00634"/>
<evidence type="ECO:0000256" key="4">
    <source>
        <dbReference type="SAM" id="MobiDB-lite"/>
    </source>
</evidence>
<dbReference type="GO" id="GO:0003697">
    <property type="term" value="F:single-stranded DNA binding"/>
    <property type="evidence" value="ECO:0007669"/>
    <property type="project" value="UniProtKB-UniRule"/>
</dbReference>
<evidence type="ECO:0000313" key="7">
    <source>
        <dbReference type="Proteomes" id="UP000095492"/>
    </source>
</evidence>
<dbReference type="EMBL" id="WKRA01000005">
    <property type="protein sequence ID" value="MSD15392.1"/>
    <property type="molecule type" value="Genomic_DNA"/>
</dbReference>
<dbReference type="InterPro" id="IPR011344">
    <property type="entry name" value="ssDNA-bd"/>
</dbReference>
<comment type="subunit">
    <text evidence="2">Homotetramer.</text>
</comment>
<proteinExistence type="inferred from homology"/>
<dbReference type="InterPro" id="IPR000424">
    <property type="entry name" value="Primosome_PriB/ssb"/>
</dbReference>
<dbReference type="NCBIfam" id="TIGR00621">
    <property type="entry name" value="ssb"/>
    <property type="match status" value="1"/>
</dbReference>
<dbReference type="Proteomes" id="UP000095492">
    <property type="component" value="Unassembled WGS sequence"/>
</dbReference>
<dbReference type="GO" id="GO:0006260">
    <property type="term" value="P:DNA replication"/>
    <property type="evidence" value="ECO:0007669"/>
    <property type="project" value="InterPro"/>
</dbReference>
<dbReference type="GeneID" id="42786012"/>
<sequence>MNKVILMGRLTRDPEVRYSQGEQATAIARYTVAVDRRFRRDGDSQTADFIGCVAFGRQAEFAEKYLRKGTKIALTGRIQTGSYTNRDGQKVYTTDVVVEEQEFAESKAASAEHAANFAPADRPSPSNAVSDGFMNIPDGIDEELPFN</sequence>
<dbReference type="AlphaFoldDB" id="A0A173RWH3"/>
<dbReference type="RefSeq" id="WP_021738500.1">
    <property type="nucleotide sequence ID" value="NZ_CABKSU010000037.1"/>
</dbReference>
<keyword evidence="1 2" id="KW-0238">DNA-binding</keyword>
<organism evidence="5 7">
    <name type="scientific">Eubacterium ramulus</name>
    <dbReference type="NCBI Taxonomy" id="39490"/>
    <lineage>
        <taxon>Bacteria</taxon>
        <taxon>Bacillati</taxon>
        <taxon>Bacillota</taxon>
        <taxon>Clostridia</taxon>
        <taxon>Eubacteriales</taxon>
        <taxon>Eubacteriaceae</taxon>
        <taxon>Eubacterium</taxon>
    </lineage>
</organism>
<dbReference type="PANTHER" id="PTHR10302">
    <property type="entry name" value="SINGLE-STRANDED DNA-BINDING PROTEIN"/>
    <property type="match status" value="1"/>
</dbReference>
<evidence type="ECO:0000256" key="3">
    <source>
        <dbReference type="PIRNR" id="PIRNR002070"/>
    </source>
</evidence>
<dbReference type="Proteomes" id="UP000431304">
    <property type="component" value="Unassembled WGS sequence"/>
</dbReference>
<evidence type="ECO:0000256" key="2">
    <source>
        <dbReference type="HAMAP-Rule" id="MF_00984"/>
    </source>
</evidence>